<dbReference type="Gene3D" id="3.40.50.300">
    <property type="entry name" value="P-loop containing nucleotide triphosphate hydrolases"/>
    <property type="match status" value="1"/>
</dbReference>
<evidence type="ECO:0000259" key="1">
    <source>
        <dbReference type="Pfam" id="PF07755"/>
    </source>
</evidence>
<evidence type="ECO:0000313" key="3">
    <source>
        <dbReference type="EMBL" id="MCO6044798.1"/>
    </source>
</evidence>
<accession>A0A9X2FAV0</accession>
<organism evidence="3 4">
    <name type="scientific">Aeoliella straminimaris</name>
    <dbReference type="NCBI Taxonomy" id="2954799"/>
    <lineage>
        <taxon>Bacteria</taxon>
        <taxon>Pseudomonadati</taxon>
        <taxon>Planctomycetota</taxon>
        <taxon>Planctomycetia</taxon>
        <taxon>Pirellulales</taxon>
        <taxon>Lacipirellulaceae</taxon>
        <taxon>Aeoliella</taxon>
    </lineage>
</organism>
<dbReference type="Pfam" id="PF17396">
    <property type="entry name" value="DUF1611_N"/>
    <property type="match status" value="1"/>
</dbReference>
<sequence>MRSKRIVILTEGHTNPITAKTAWAVLRYRGGDVVALFDTTQAGKTAGELMNVGGDIPIIGSLDEVAEPDALLIGIAPMGGKLPTEWKSIIVSAIERGMTIISGLHDFLSNDKDLVAAAEQHGVELVDIRKNNERDVSNRLDLREDCLRIHTVGHDCSIGKMVTSVELTNELKRQGQDAKFVATGQTGIMIEGDGCPVDCVVSDFVNGSIEKQILANQHHDILVIEGQASLAHPRYSAVTAGLLHGCLPHGMILVFEAGRKTVSGMPHIPLTPLPKLIQAYENLAALHMPSKVIGLAMNGRLLTPEQAEDERKRVQDETGLVVCDVFRDGSEPLAAAVMNLRAEIFGTPVAS</sequence>
<dbReference type="PIRSF" id="PIRSF026760">
    <property type="entry name" value="UCP026760"/>
    <property type="match status" value="1"/>
</dbReference>
<comment type="caution">
    <text evidence="3">The sequence shown here is derived from an EMBL/GenBank/DDBJ whole genome shotgun (WGS) entry which is preliminary data.</text>
</comment>
<dbReference type="InterPro" id="IPR027417">
    <property type="entry name" value="P-loop_NTPase"/>
</dbReference>
<dbReference type="InterPro" id="IPR035086">
    <property type="entry name" value="DgcN-like_C"/>
</dbReference>
<dbReference type="InterPro" id="IPR035402">
    <property type="entry name" value="DgcN-like_N"/>
</dbReference>
<dbReference type="SUPFAM" id="SSF52540">
    <property type="entry name" value="P-loop containing nucleoside triphosphate hydrolases"/>
    <property type="match status" value="1"/>
</dbReference>
<feature type="domain" description="D-glutamate N-acetyltransferase-like N-terminal" evidence="2">
    <location>
        <begin position="40"/>
        <end position="130"/>
    </location>
</feature>
<evidence type="ECO:0000313" key="4">
    <source>
        <dbReference type="Proteomes" id="UP001155241"/>
    </source>
</evidence>
<dbReference type="Pfam" id="PF07755">
    <property type="entry name" value="DUF1611"/>
    <property type="match status" value="1"/>
</dbReference>
<dbReference type="PANTHER" id="PTHR40690:SF1">
    <property type="entry name" value="DUF1611 DOMAIN-CONTAINING PROTEIN"/>
    <property type="match status" value="1"/>
</dbReference>
<dbReference type="AlphaFoldDB" id="A0A9X2FAV0"/>
<gene>
    <name evidence="3" type="ORF">NG895_12875</name>
</gene>
<protein>
    <submittedName>
        <fullName evidence="3">DUF1611 domain-containing protein</fullName>
    </submittedName>
</protein>
<dbReference type="Gene3D" id="3.40.50.720">
    <property type="entry name" value="NAD(P)-binding Rossmann-like Domain"/>
    <property type="match status" value="1"/>
</dbReference>
<dbReference type="EMBL" id="JAMXLR010000039">
    <property type="protein sequence ID" value="MCO6044798.1"/>
    <property type="molecule type" value="Genomic_DNA"/>
</dbReference>
<keyword evidence="4" id="KW-1185">Reference proteome</keyword>
<proteinExistence type="predicted"/>
<name>A0A9X2FAV0_9BACT</name>
<dbReference type="Proteomes" id="UP001155241">
    <property type="component" value="Unassembled WGS sequence"/>
</dbReference>
<dbReference type="RefSeq" id="WP_252852913.1">
    <property type="nucleotide sequence ID" value="NZ_JAMXLR010000039.1"/>
</dbReference>
<dbReference type="PANTHER" id="PTHR40690">
    <property type="entry name" value="GLL3100 PROTEIN"/>
    <property type="match status" value="1"/>
</dbReference>
<dbReference type="InterPro" id="IPR011669">
    <property type="entry name" value="DgcN-like"/>
</dbReference>
<reference evidence="3" key="1">
    <citation type="submission" date="2022-06" db="EMBL/GenBank/DDBJ databases">
        <title>Aeoliella straminimaris, a novel planctomycete from sediments.</title>
        <authorList>
            <person name="Vitorino I.R."/>
            <person name="Lage O.M."/>
        </authorList>
    </citation>
    <scope>NUCLEOTIDE SEQUENCE</scope>
    <source>
        <strain evidence="3">ICT_H6.2</strain>
    </source>
</reference>
<evidence type="ECO:0000259" key="2">
    <source>
        <dbReference type="Pfam" id="PF17396"/>
    </source>
</evidence>
<feature type="domain" description="D-glutamate N-acetyltransferase-like C-terminal" evidence="1">
    <location>
        <begin position="143"/>
        <end position="333"/>
    </location>
</feature>